<reference evidence="2" key="1">
    <citation type="submission" date="2020-07" db="EMBL/GenBank/DDBJ databases">
        <title>Multicomponent nature underlies the extraordinary mechanical properties of spider dragline silk.</title>
        <authorList>
            <person name="Kono N."/>
            <person name="Nakamura H."/>
            <person name="Mori M."/>
            <person name="Yoshida Y."/>
            <person name="Ohtoshi R."/>
            <person name="Malay A.D."/>
            <person name="Moran D.A.P."/>
            <person name="Tomita M."/>
            <person name="Numata K."/>
            <person name="Arakawa K."/>
        </authorList>
    </citation>
    <scope>NUCLEOTIDE SEQUENCE</scope>
</reference>
<evidence type="ECO:0000313" key="3">
    <source>
        <dbReference type="Proteomes" id="UP000887116"/>
    </source>
</evidence>
<gene>
    <name evidence="2" type="ORF">TNCT_652351</name>
</gene>
<evidence type="ECO:0000313" key="2">
    <source>
        <dbReference type="EMBL" id="GFQ82249.1"/>
    </source>
</evidence>
<comment type="caution">
    <text evidence="2">The sequence shown here is derived from an EMBL/GenBank/DDBJ whole genome shotgun (WGS) entry which is preliminary data.</text>
</comment>
<feature type="compositionally biased region" description="Basic residues" evidence="1">
    <location>
        <begin position="199"/>
        <end position="213"/>
    </location>
</feature>
<evidence type="ECO:0000256" key="1">
    <source>
        <dbReference type="SAM" id="MobiDB-lite"/>
    </source>
</evidence>
<keyword evidence="3" id="KW-1185">Reference proteome</keyword>
<accession>A0A8X6KRD6</accession>
<protein>
    <submittedName>
        <fullName evidence="2">Uncharacterized protein</fullName>
    </submittedName>
</protein>
<feature type="region of interest" description="Disordered" evidence="1">
    <location>
        <begin position="1"/>
        <end position="20"/>
    </location>
</feature>
<sequence>MERDEVTSGKDAELDNGGRAEAEFNAELPSDCKIDIKSDCMDISTLFKNSFRLESPRITGTRGLSIRREARNGPIKGTPLSLAYRREARFGIGKGAPTKLKNIVTENGSHYKFLPFQLGRETQGHAETCRNWEIPLIQTLNNKQENNVLDPSTQLSFESLTPSRPLKETRLDPEGLALSRPNTIRKGARLGPWTGNRNLRGKKKQIRNGNFKK</sequence>
<dbReference type="OrthoDB" id="10656241at2759"/>
<organism evidence="2 3">
    <name type="scientific">Trichonephila clavata</name>
    <name type="common">Joro spider</name>
    <name type="synonym">Nephila clavata</name>
    <dbReference type="NCBI Taxonomy" id="2740835"/>
    <lineage>
        <taxon>Eukaryota</taxon>
        <taxon>Metazoa</taxon>
        <taxon>Ecdysozoa</taxon>
        <taxon>Arthropoda</taxon>
        <taxon>Chelicerata</taxon>
        <taxon>Arachnida</taxon>
        <taxon>Araneae</taxon>
        <taxon>Araneomorphae</taxon>
        <taxon>Entelegynae</taxon>
        <taxon>Araneoidea</taxon>
        <taxon>Nephilidae</taxon>
        <taxon>Trichonephila</taxon>
    </lineage>
</organism>
<dbReference type="EMBL" id="BMAO01002654">
    <property type="protein sequence ID" value="GFQ82249.1"/>
    <property type="molecule type" value="Genomic_DNA"/>
</dbReference>
<name>A0A8X6KRD6_TRICU</name>
<proteinExistence type="predicted"/>
<dbReference type="AlphaFoldDB" id="A0A8X6KRD6"/>
<feature type="region of interest" description="Disordered" evidence="1">
    <location>
        <begin position="187"/>
        <end position="213"/>
    </location>
</feature>
<dbReference type="Proteomes" id="UP000887116">
    <property type="component" value="Unassembled WGS sequence"/>
</dbReference>